<comment type="subcellular location">
    <subcellularLocation>
        <location evidence="9">Cytoplasm</location>
    </subcellularLocation>
</comment>
<accession>A0A1G2IGH0</accession>
<keyword evidence="4 9" id="KW-0378">Hydrolase</keyword>
<keyword evidence="1 9" id="KW-0963">Cytoplasm</keyword>
<dbReference type="NCBIfam" id="NF000868">
    <property type="entry name" value="PRK00080.1"/>
    <property type="match status" value="1"/>
</dbReference>
<evidence type="ECO:0000256" key="7">
    <source>
        <dbReference type="ARBA" id="ARBA00023172"/>
    </source>
</evidence>
<comment type="function">
    <text evidence="9">The RuvA-RuvB-RuvC complex processes Holliday junction (HJ) DNA during genetic recombination and DNA repair, while the RuvA-RuvB complex plays an important role in the rescue of blocked DNA replication forks via replication fork reversal (RFR). RuvA specifically binds to HJ cruciform DNA, conferring on it an open structure. The RuvB hexamer acts as an ATP-dependent pump, pulling dsDNA into and through the RuvAB complex. RuvB forms 2 homohexamers on either side of HJ DNA bound by 1 or 2 RuvA tetramers; 4 subunits per hexamer contact DNA at a time. Coordinated motions by a converter formed by DNA-disengaged RuvB subunits stimulates ATP hydrolysis and nucleotide exchange. Immobilization of the converter enables RuvB to convert the ATP-contained energy into a lever motion, pulling 2 nucleotides of DNA out of the RuvA tetramer per ATP hydrolyzed, thus driving DNA branch migration. The RuvB motors rotate together with the DNA substrate, which together with the progressing nucleotide cycle form the mechanistic basis for DNA recombination by continuous HJ branch migration. Branch migration allows RuvC to scan DNA until it finds its consensus sequence, where it cleaves and resolves cruciform DNA.</text>
</comment>
<evidence type="ECO:0000256" key="3">
    <source>
        <dbReference type="ARBA" id="ARBA00022763"/>
    </source>
</evidence>
<keyword evidence="6 9" id="KW-0238">DNA-binding</keyword>
<dbReference type="SUPFAM" id="SSF46785">
    <property type="entry name" value="Winged helix' DNA-binding domain"/>
    <property type="match status" value="1"/>
</dbReference>
<feature type="binding site" evidence="9">
    <location>
        <position position="317"/>
    </location>
    <ligand>
        <name>DNA</name>
        <dbReference type="ChEBI" id="CHEBI:16991"/>
    </ligand>
</feature>
<organism evidence="11 12">
    <name type="scientific">Candidatus Staskawiczbacteria bacterium RIFCSPLOWO2_01_FULL_38_12b</name>
    <dbReference type="NCBI Taxonomy" id="1802214"/>
    <lineage>
        <taxon>Bacteria</taxon>
        <taxon>Candidatus Staskawicziibacteriota</taxon>
    </lineage>
</organism>
<dbReference type="Gene3D" id="1.10.10.10">
    <property type="entry name" value="Winged helix-like DNA-binding domain superfamily/Winged helix DNA-binding domain"/>
    <property type="match status" value="1"/>
</dbReference>
<dbReference type="Pfam" id="PF17864">
    <property type="entry name" value="AAA_lid_4"/>
    <property type="match status" value="1"/>
</dbReference>
<evidence type="ECO:0000256" key="1">
    <source>
        <dbReference type="ARBA" id="ARBA00022490"/>
    </source>
</evidence>
<reference evidence="11 12" key="1">
    <citation type="journal article" date="2016" name="Nat. Commun.">
        <title>Thousands of microbial genomes shed light on interconnected biogeochemical processes in an aquifer system.</title>
        <authorList>
            <person name="Anantharaman K."/>
            <person name="Brown C.T."/>
            <person name="Hug L.A."/>
            <person name="Sharon I."/>
            <person name="Castelle C.J."/>
            <person name="Probst A.J."/>
            <person name="Thomas B.C."/>
            <person name="Singh A."/>
            <person name="Wilkins M.J."/>
            <person name="Karaoz U."/>
            <person name="Brodie E.L."/>
            <person name="Williams K.H."/>
            <person name="Hubbard S.S."/>
            <person name="Banfield J.F."/>
        </authorList>
    </citation>
    <scope>NUCLEOTIDE SEQUENCE [LARGE SCALE GENOMIC DNA]</scope>
</reference>
<dbReference type="Pfam" id="PF05491">
    <property type="entry name" value="WHD_RuvB"/>
    <property type="match status" value="1"/>
</dbReference>
<feature type="region of interest" description="Head domain (RuvB-H)" evidence="9">
    <location>
        <begin position="262"/>
        <end position="343"/>
    </location>
</feature>
<evidence type="ECO:0000256" key="5">
    <source>
        <dbReference type="ARBA" id="ARBA00022840"/>
    </source>
</evidence>
<comment type="caution">
    <text evidence="9">Lacks conserved residue(s) required for the propagation of feature annotation.</text>
</comment>
<name>A0A1G2IGH0_9BACT</name>
<dbReference type="GO" id="GO:0005524">
    <property type="term" value="F:ATP binding"/>
    <property type="evidence" value="ECO:0007669"/>
    <property type="project" value="UniProtKB-UniRule"/>
</dbReference>
<feature type="binding site" evidence="9">
    <location>
        <position position="74"/>
    </location>
    <ligand>
        <name>ATP</name>
        <dbReference type="ChEBI" id="CHEBI:30616"/>
    </ligand>
</feature>
<feature type="binding site" evidence="9">
    <location>
        <position position="322"/>
    </location>
    <ligand>
        <name>DNA</name>
        <dbReference type="ChEBI" id="CHEBI:16991"/>
    </ligand>
</feature>
<feature type="binding site" evidence="9">
    <location>
        <position position="27"/>
    </location>
    <ligand>
        <name>ATP</name>
        <dbReference type="ChEBI" id="CHEBI:30616"/>
    </ligand>
</feature>
<evidence type="ECO:0000259" key="10">
    <source>
        <dbReference type="SMART" id="SM00382"/>
    </source>
</evidence>
<comment type="subunit">
    <text evidence="9">Homohexamer. Forms an RuvA(8)-RuvB(12)-Holliday junction (HJ) complex. HJ DNA is sandwiched between 2 RuvA tetramers; dsDNA enters through RuvA and exits via RuvB. An RuvB hexamer assembles on each DNA strand where it exits the tetramer. Each RuvB hexamer is contacted by two RuvA subunits (via domain III) on 2 adjacent RuvB subunits; this complex drives branch migration. In the full resolvosome a probable DNA-RuvA(4)-RuvB(12)-RuvC(2) complex forms which resolves the HJ.</text>
</comment>
<dbReference type="NCBIfam" id="TIGR00635">
    <property type="entry name" value="ruvB"/>
    <property type="match status" value="1"/>
</dbReference>
<sequence>MSSILDLPTGQAEKKLDKEDEILDSSLRPKNWADYVGQEKIKENLKIIITAAKQRNQSPDHLLFYGNSGLGKTTLAHLVALEMGKKIRMTSGPAIERAGDLAAILTNLQEGDVLFLDEIHRMHKTIEEYIYPAMEDYKLNLILGKGPMARTMELQLPHFTIIGATTRPGLLSAPLRNRFGGTFQLNFYKPEDIEKIIERSARLLKVHIHPEAINIIAKRSRFTPRVANRLLKRVRDFAQVKNQGVVTREITEHALGSLEVDHMGLEPGDIKILLALIEKFDGGPVGLQSLAAAAMEEEDTLLDMYEPYLMQCGFIERTPKGRVASKMAYEHLGIKYSKVNNLI</sequence>
<feature type="binding site" evidence="9">
    <location>
        <position position="225"/>
    </location>
    <ligand>
        <name>ATP</name>
        <dbReference type="ChEBI" id="CHEBI:30616"/>
    </ligand>
</feature>
<dbReference type="InterPro" id="IPR036388">
    <property type="entry name" value="WH-like_DNA-bd_sf"/>
</dbReference>
<dbReference type="GO" id="GO:0006310">
    <property type="term" value="P:DNA recombination"/>
    <property type="evidence" value="ECO:0007669"/>
    <property type="project" value="UniProtKB-UniRule"/>
</dbReference>
<evidence type="ECO:0000256" key="9">
    <source>
        <dbReference type="HAMAP-Rule" id="MF_00016"/>
    </source>
</evidence>
<keyword evidence="3 9" id="KW-0227">DNA damage</keyword>
<feature type="binding site" evidence="9">
    <location>
        <position position="73"/>
    </location>
    <ligand>
        <name>ATP</name>
        <dbReference type="ChEBI" id="CHEBI:30616"/>
    </ligand>
</feature>
<dbReference type="EC" id="3.6.4.-" evidence="9"/>
<dbReference type="SMART" id="SM00382">
    <property type="entry name" value="AAA"/>
    <property type="match status" value="1"/>
</dbReference>
<evidence type="ECO:0000256" key="6">
    <source>
        <dbReference type="ARBA" id="ARBA00023125"/>
    </source>
</evidence>
<comment type="domain">
    <text evidence="9">Has 3 domains, the large (RuvB-L) and small ATPase (RuvB-S) domains and the C-terminal head (RuvB-H) domain. The head domain binds DNA, while the ATPase domains jointly bind ATP, ADP or are empty depending on the state of the subunit in the translocation cycle. During a single DNA translocation step the structure of each domain remains the same, but their relative positions change.</text>
</comment>
<dbReference type="InterPro" id="IPR008824">
    <property type="entry name" value="RuvB-like_N"/>
</dbReference>
<evidence type="ECO:0000256" key="2">
    <source>
        <dbReference type="ARBA" id="ARBA00022741"/>
    </source>
</evidence>
<keyword evidence="7 9" id="KW-0233">DNA recombination</keyword>
<gene>
    <name evidence="9" type="primary">ruvB</name>
    <name evidence="11" type="ORF">A2908_00815</name>
</gene>
<feature type="binding site" evidence="9">
    <location>
        <position position="72"/>
    </location>
    <ligand>
        <name>ATP</name>
        <dbReference type="ChEBI" id="CHEBI:30616"/>
    </ligand>
</feature>
<dbReference type="InterPro" id="IPR004605">
    <property type="entry name" value="DNA_helicase_Holl-junc_RuvB"/>
</dbReference>
<evidence type="ECO:0000313" key="12">
    <source>
        <dbReference type="Proteomes" id="UP000176774"/>
    </source>
</evidence>
<feature type="binding site" evidence="9">
    <location>
        <position position="69"/>
    </location>
    <ligand>
        <name>ATP</name>
        <dbReference type="ChEBI" id="CHEBI:30616"/>
    </ligand>
</feature>
<dbReference type="Gene3D" id="3.40.50.300">
    <property type="entry name" value="P-loop containing nucleotide triphosphate hydrolases"/>
    <property type="match status" value="1"/>
</dbReference>
<dbReference type="PANTHER" id="PTHR42848:SF1">
    <property type="entry name" value="HOLLIDAY JUNCTION BRANCH MIGRATION COMPLEX SUBUNIT RUVB"/>
    <property type="match status" value="1"/>
</dbReference>
<dbReference type="InterPro" id="IPR027417">
    <property type="entry name" value="P-loop_NTPase"/>
</dbReference>
<feature type="binding site" evidence="9">
    <location>
        <position position="28"/>
    </location>
    <ligand>
        <name>ATP</name>
        <dbReference type="ChEBI" id="CHEBI:30616"/>
    </ligand>
</feature>
<keyword evidence="8 9" id="KW-0234">DNA repair</keyword>
<dbReference type="GO" id="GO:0000400">
    <property type="term" value="F:four-way junction DNA binding"/>
    <property type="evidence" value="ECO:0007669"/>
    <property type="project" value="UniProtKB-UniRule"/>
</dbReference>
<dbReference type="InterPro" id="IPR041445">
    <property type="entry name" value="AAA_lid_4"/>
</dbReference>
<dbReference type="InterPro" id="IPR008823">
    <property type="entry name" value="RuvB_wg_C"/>
</dbReference>
<feature type="binding site" evidence="9">
    <location>
        <position position="73"/>
    </location>
    <ligand>
        <name>Mg(2+)</name>
        <dbReference type="ChEBI" id="CHEBI:18420"/>
    </ligand>
</feature>
<comment type="caution">
    <text evidence="11">The sequence shown here is derived from an EMBL/GenBank/DDBJ whole genome shotgun (WGS) entry which is preliminary data.</text>
</comment>
<dbReference type="GO" id="GO:0016887">
    <property type="term" value="F:ATP hydrolysis activity"/>
    <property type="evidence" value="ECO:0007669"/>
    <property type="project" value="RHEA"/>
</dbReference>
<dbReference type="InterPro" id="IPR003593">
    <property type="entry name" value="AAA+_ATPase"/>
</dbReference>
<dbReference type="Proteomes" id="UP000176774">
    <property type="component" value="Unassembled WGS sequence"/>
</dbReference>
<feature type="domain" description="AAA+ ATPase" evidence="10">
    <location>
        <begin position="58"/>
        <end position="191"/>
    </location>
</feature>
<dbReference type="GO" id="GO:0048476">
    <property type="term" value="C:Holliday junction resolvase complex"/>
    <property type="evidence" value="ECO:0007669"/>
    <property type="project" value="UniProtKB-UniRule"/>
</dbReference>
<evidence type="ECO:0000256" key="4">
    <source>
        <dbReference type="ARBA" id="ARBA00022801"/>
    </source>
</evidence>
<dbReference type="Pfam" id="PF05496">
    <property type="entry name" value="RuvB_N"/>
    <property type="match status" value="1"/>
</dbReference>
<feature type="region of interest" description="Small ATPAse domain (RuvB-S)" evidence="9">
    <location>
        <begin position="189"/>
        <end position="259"/>
    </location>
</feature>
<dbReference type="GO" id="GO:0006281">
    <property type="term" value="P:DNA repair"/>
    <property type="evidence" value="ECO:0007669"/>
    <property type="project" value="UniProtKB-UniRule"/>
</dbReference>
<dbReference type="HAMAP" id="MF_00016">
    <property type="entry name" value="DNA_HJ_migration_RuvB"/>
    <property type="match status" value="1"/>
</dbReference>
<evidence type="ECO:0000256" key="8">
    <source>
        <dbReference type="ARBA" id="ARBA00023204"/>
    </source>
</evidence>
<comment type="catalytic activity">
    <reaction evidence="9">
        <text>ATP + H2O = ADP + phosphate + H(+)</text>
        <dbReference type="Rhea" id="RHEA:13065"/>
        <dbReference type="ChEBI" id="CHEBI:15377"/>
        <dbReference type="ChEBI" id="CHEBI:15378"/>
        <dbReference type="ChEBI" id="CHEBI:30616"/>
        <dbReference type="ChEBI" id="CHEBI:43474"/>
        <dbReference type="ChEBI" id="CHEBI:456216"/>
    </reaction>
</comment>
<comment type="similarity">
    <text evidence="9">Belongs to the RuvB family.</text>
</comment>
<keyword evidence="5 9" id="KW-0067">ATP-binding</keyword>
<evidence type="ECO:0000313" key="11">
    <source>
        <dbReference type="EMBL" id="OGZ73876.1"/>
    </source>
</evidence>
<feature type="binding site" evidence="9">
    <location>
        <position position="188"/>
    </location>
    <ligand>
        <name>ATP</name>
        <dbReference type="ChEBI" id="CHEBI:30616"/>
    </ligand>
</feature>
<proteinExistence type="inferred from homology"/>
<keyword evidence="2 9" id="KW-0547">Nucleotide-binding</keyword>
<dbReference type="STRING" id="1802214.A2908_00815"/>
<dbReference type="Gene3D" id="1.10.8.60">
    <property type="match status" value="1"/>
</dbReference>
<protein>
    <recommendedName>
        <fullName evidence="9">Holliday junction branch migration complex subunit RuvB</fullName>
        <ecNumber evidence="9">3.6.4.-</ecNumber>
    </recommendedName>
</protein>
<dbReference type="EMBL" id="MHPA01000005">
    <property type="protein sequence ID" value="OGZ73876.1"/>
    <property type="molecule type" value="Genomic_DNA"/>
</dbReference>
<feature type="binding site" evidence="9">
    <location>
        <position position="178"/>
    </location>
    <ligand>
        <name>ATP</name>
        <dbReference type="ChEBI" id="CHEBI:30616"/>
    </ligand>
</feature>
<dbReference type="PANTHER" id="PTHR42848">
    <property type="match status" value="1"/>
</dbReference>
<keyword evidence="11" id="KW-0347">Helicase</keyword>
<dbReference type="AlphaFoldDB" id="A0A1G2IGH0"/>
<dbReference type="SUPFAM" id="SSF52540">
    <property type="entry name" value="P-loop containing nucleoside triphosphate hydrolases"/>
    <property type="match status" value="1"/>
</dbReference>
<feature type="binding site" evidence="9">
    <location>
        <begin position="135"/>
        <end position="137"/>
    </location>
    <ligand>
        <name>ATP</name>
        <dbReference type="ChEBI" id="CHEBI:30616"/>
    </ligand>
</feature>
<dbReference type="CDD" id="cd00009">
    <property type="entry name" value="AAA"/>
    <property type="match status" value="1"/>
</dbReference>
<dbReference type="InterPro" id="IPR036390">
    <property type="entry name" value="WH_DNA-bd_sf"/>
</dbReference>
<dbReference type="GO" id="GO:0009378">
    <property type="term" value="F:four-way junction helicase activity"/>
    <property type="evidence" value="ECO:0007669"/>
    <property type="project" value="InterPro"/>
</dbReference>
<dbReference type="GO" id="GO:0005737">
    <property type="term" value="C:cytoplasm"/>
    <property type="evidence" value="ECO:0007669"/>
    <property type="project" value="UniProtKB-SubCell"/>
</dbReference>